<evidence type="ECO:0000256" key="2">
    <source>
        <dbReference type="ARBA" id="ARBA00022448"/>
    </source>
</evidence>
<feature type="region of interest" description="Disordered" evidence="14">
    <location>
        <begin position="281"/>
        <end position="302"/>
    </location>
</feature>
<feature type="transmembrane region" description="Helical" evidence="15">
    <location>
        <begin position="385"/>
        <end position="402"/>
    </location>
</feature>
<feature type="transmembrane region" description="Helical" evidence="15">
    <location>
        <begin position="408"/>
        <end position="427"/>
    </location>
</feature>
<dbReference type="FunFam" id="1.20.1250.20:FF:000490">
    <property type="entry name" value="Solute carrier family 16 member 6"/>
    <property type="match status" value="1"/>
</dbReference>
<evidence type="ECO:0000259" key="16">
    <source>
        <dbReference type="PROSITE" id="PS50850"/>
    </source>
</evidence>
<keyword evidence="5 15" id="KW-0812">Transmembrane</keyword>
<dbReference type="InterPro" id="IPR011701">
    <property type="entry name" value="MFS"/>
</dbReference>
<dbReference type="InterPro" id="IPR036259">
    <property type="entry name" value="MFS_trans_sf"/>
</dbReference>
<feature type="transmembrane region" description="Helical" evidence="15">
    <location>
        <begin position="64"/>
        <end position="85"/>
    </location>
</feature>
<dbReference type="PANTHER" id="PTHR11360">
    <property type="entry name" value="MONOCARBOXYLATE TRANSPORTER"/>
    <property type="match status" value="1"/>
</dbReference>
<evidence type="ECO:0000256" key="3">
    <source>
        <dbReference type="ARBA" id="ARBA00022475"/>
    </source>
</evidence>
<dbReference type="Proteomes" id="UP001174136">
    <property type="component" value="Unassembled WGS sequence"/>
</dbReference>
<dbReference type="InterPro" id="IPR050327">
    <property type="entry name" value="Proton-linked_MCT"/>
</dbReference>
<accession>A0AA47MRU0</accession>
<evidence type="ECO:0000256" key="15">
    <source>
        <dbReference type="SAM" id="Phobius"/>
    </source>
</evidence>
<reference evidence="17" key="1">
    <citation type="journal article" date="2023" name="Front. Mar. Sci.">
        <title>A new Merluccius polli reference genome to investigate the effects of global change in West African waters.</title>
        <authorList>
            <person name="Mateo J.L."/>
            <person name="Blanco-Fernandez C."/>
            <person name="Garcia-Vazquez E."/>
            <person name="Machado-Schiaffino G."/>
        </authorList>
    </citation>
    <scope>NUCLEOTIDE SEQUENCE</scope>
    <source>
        <strain evidence="17">C29</strain>
        <tissue evidence="17">Fin</tissue>
    </source>
</reference>
<dbReference type="Gene3D" id="1.20.1250.20">
    <property type="entry name" value="MFS general substrate transporter like domains"/>
    <property type="match status" value="1"/>
</dbReference>
<keyword evidence="18" id="KW-1185">Reference proteome</keyword>
<evidence type="ECO:0000256" key="12">
    <source>
        <dbReference type="ARBA" id="ARBA00076353"/>
    </source>
</evidence>
<comment type="subcellular location">
    <subcellularLocation>
        <location evidence="1">Basolateral cell membrane</location>
        <topology evidence="1">Multi-pass membrane protein</topology>
    </subcellularLocation>
</comment>
<keyword evidence="3" id="KW-1003">Cell membrane</keyword>
<evidence type="ECO:0000256" key="5">
    <source>
        <dbReference type="ARBA" id="ARBA00022692"/>
    </source>
</evidence>
<evidence type="ECO:0000256" key="10">
    <source>
        <dbReference type="ARBA" id="ARBA00064033"/>
    </source>
</evidence>
<dbReference type="EMBL" id="JAOPHQ010002924">
    <property type="protein sequence ID" value="KAK0144932.1"/>
    <property type="molecule type" value="Genomic_DNA"/>
</dbReference>
<feature type="transmembrane region" description="Helical" evidence="15">
    <location>
        <begin position="354"/>
        <end position="373"/>
    </location>
</feature>
<comment type="subunit">
    <text evidence="10">Forms functional complexes with BSG/CD147 or EMB/GP70 ancillary proteins.</text>
</comment>
<name>A0AA47MRU0_MERPO</name>
<dbReference type="CDD" id="cd17422">
    <property type="entry name" value="MFS_MCT7"/>
    <property type="match status" value="1"/>
</dbReference>
<feature type="transmembrane region" description="Helical" evidence="15">
    <location>
        <begin position="23"/>
        <end position="43"/>
    </location>
</feature>
<evidence type="ECO:0000256" key="9">
    <source>
        <dbReference type="ARBA" id="ARBA00058516"/>
    </source>
</evidence>
<comment type="function">
    <text evidence="9">Monocarboxylate transporter selective for taurine. May associate with BSG/CD147 or EMB/GP70 ancillary proteins to mediate facilitative efflux or influx of taurine across the plasma membrane. The transport is pH- and sodium-independent. Rather low-affinity, is likely effective for taurine transport in tissues where taurine is present at high concentrations.</text>
</comment>
<gene>
    <name evidence="17" type="primary">Slc16a6_2</name>
    <name evidence="17" type="ORF">N1851_016175</name>
</gene>
<feature type="compositionally biased region" description="Basic and acidic residues" evidence="14">
    <location>
        <begin position="542"/>
        <end position="551"/>
    </location>
</feature>
<feature type="transmembrane region" description="Helical" evidence="15">
    <location>
        <begin position="476"/>
        <end position="497"/>
    </location>
</feature>
<keyword evidence="4" id="KW-0597">Phosphoprotein</keyword>
<feature type="domain" description="Major facilitator superfamily (MFS) profile" evidence="16">
    <location>
        <begin position="25"/>
        <end position="502"/>
    </location>
</feature>
<feature type="transmembrane region" description="Helical" evidence="15">
    <location>
        <begin position="91"/>
        <end position="111"/>
    </location>
</feature>
<feature type="transmembrane region" description="Helical" evidence="15">
    <location>
        <begin position="118"/>
        <end position="145"/>
    </location>
</feature>
<protein>
    <recommendedName>
        <fullName evidence="11">Monocarboxylate transporter 7</fullName>
    </recommendedName>
    <alternativeName>
        <fullName evidence="12">Monocarboxylate transporter 6</fullName>
    </alternativeName>
    <alternativeName>
        <fullName evidence="13">Solute carrier family 16 member 6</fullName>
    </alternativeName>
</protein>
<evidence type="ECO:0000313" key="17">
    <source>
        <dbReference type="EMBL" id="KAK0144932.1"/>
    </source>
</evidence>
<dbReference type="GO" id="GO:0016323">
    <property type="term" value="C:basolateral plasma membrane"/>
    <property type="evidence" value="ECO:0007669"/>
    <property type="project" value="UniProtKB-SubCell"/>
</dbReference>
<feature type="transmembrane region" description="Helical" evidence="15">
    <location>
        <begin position="179"/>
        <end position="201"/>
    </location>
</feature>
<evidence type="ECO:0000256" key="7">
    <source>
        <dbReference type="ARBA" id="ARBA00023136"/>
    </source>
</evidence>
<evidence type="ECO:0000256" key="8">
    <source>
        <dbReference type="ARBA" id="ARBA00050472"/>
    </source>
</evidence>
<feature type="region of interest" description="Disordered" evidence="14">
    <location>
        <begin position="507"/>
        <end position="551"/>
    </location>
</feature>
<comment type="catalytic activity">
    <reaction evidence="8">
        <text>taurine(out) = taurine(in)</text>
        <dbReference type="Rhea" id="RHEA:66328"/>
        <dbReference type="ChEBI" id="CHEBI:507393"/>
    </reaction>
    <physiologicalReaction direction="left-to-right" evidence="8">
        <dbReference type="Rhea" id="RHEA:66329"/>
    </physiologicalReaction>
    <physiologicalReaction direction="right-to-left" evidence="8">
        <dbReference type="Rhea" id="RHEA:66330"/>
    </physiologicalReaction>
</comment>
<dbReference type="SUPFAM" id="SSF103473">
    <property type="entry name" value="MFS general substrate transporter"/>
    <property type="match status" value="1"/>
</dbReference>
<dbReference type="AlphaFoldDB" id="A0AA47MRU0"/>
<evidence type="ECO:0000256" key="14">
    <source>
        <dbReference type="SAM" id="MobiDB-lite"/>
    </source>
</evidence>
<dbReference type="Pfam" id="PF07690">
    <property type="entry name" value="MFS_1"/>
    <property type="match status" value="2"/>
</dbReference>
<sequence length="551" mass="58762">MKGMVRGGGCTGPCVYPAVPDGGWGWAVAGAFFVVEVCTYGTIKSLGVFLQDLMKEFEESNSRVSWVVSICVFILTFTAPLSTVLSNRYGYRPVVMMGGVLISLGTVTSAFTNSIDQMYITIGVVSGLGYCLTFLPTVTILAQYFSHRRSLVTSVASTGESFAVFTFAPAFTALKKQIGWRYCLLLIGLIQMSVIGCGTLLRPIIIQPTVDLATKQEDSSERRSLSTKGDYELDNEQTKTSLGSEDSGITSLYASCNELRVADAAMAPTTTDPQAAVDSLMEGEQGPLPPAPPVTLKHTEAHRPPRPKLLDFSVLRDGAFICYSLFGLFATLGFFAPQLYIIELSKSHGVAGDMASYMLSAMAVAEVFGRLSVGVVLSRLARGKLWVLLACVVLLCLVLVAFTLVREFWGLLACCALYGFFLGTVASTHIPMLAEEEVVGVERMASSVGVYVFIQSFAGLAGPPLGGWLVDVTHNYGSAFYSCAVGMGLGAACLALVGPTKSSLWRSGGRGAGNNGHQMKGAPGESDEAQDYLEADLAPEALSREKPPMVV</sequence>
<proteinExistence type="predicted"/>
<comment type="caution">
    <text evidence="17">The sequence shown here is derived from an EMBL/GenBank/DDBJ whole genome shotgun (WGS) entry which is preliminary data.</text>
</comment>
<dbReference type="GO" id="GO:0008028">
    <property type="term" value="F:monocarboxylic acid transmembrane transporter activity"/>
    <property type="evidence" value="ECO:0007669"/>
    <property type="project" value="TreeGrafter"/>
</dbReference>
<feature type="transmembrane region" description="Helical" evidence="15">
    <location>
        <begin position="448"/>
        <end position="470"/>
    </location>
</feature>
<dbReference type="InterPro" id="IPR020846">
    <property type="entry name" value="MFS_dom"/>
</dbReference>
<evidence type="ECO:0000256" key="4">
    <source>
        <dbReference type="ARBA" id="ARBA00022553"/>
    </source>
</evidence>
<feature type="region of interest" description="Disordered" evidence="14">
    <location>
        <begin position="216"/>
        <end position="244"/>
    </location>
</feature>
<keyword evidence="6 15" id="KW-1133">Transmembrane helix</keyword>
<organism evidence="17 18">
    <name type="scientific">Merluccius polli</name>
    <name type="common">Benguela hake</name>
    <name type="synonym">Merluccius cadenati</name>
    <dbReference type="NCBI Taxonomy" id="89951"/>
    <lineage>
        <taxon>Eukaryota</taxon>
        <taxon>Metazoa</taxon>
        <taxon>Chordata</taxon>
        <taxon>Craniata</taxon>
        <taxon>Vertebrata</taxon>
        <taxon>Euteleostomi</taxon>
        <taxon>Actinopterygii</taxon>
        <taxon>Neopterygii</taxon>
        <taxon>Teleostei</taxon>
        <taxon>Neoteleostei</taxon>
        <taxon>Acanthomorphata</taxon>
        <taxon>Zeiogadaria</taxon>
        <taxon>Gadariae</taxon>
        <taxon>Gadiformes</taxon>
        <taxon>Gadoidei</taxon>
        <taxon>Merlucciidae</taxon>
        <taxon>Merluccius</taxon>
    </lineage>
</organism>
<evidence type="ECO:0000256" key="6">
    <source>
        <dbReference type="ARBA" id="ARBA00022989"/>
    </source>
</evidence>
<feature type="compositionally biased region" description="Acidic residues" evidence="14">
    <location>
        <begin position="525"/>
        <end position="534"/>
    </location>
</feature>
<dbReference type="InterPro" id="IPR030766">
    <property type="entry name" value="MCT7"/>
</dbReference>
<dbReference type="PANTHER" id="PTHR11360:SF20">
    <property type="entry name" value="MONOCARBOXYLATE TRANSPORTER 7"/>
    <property type="match status" value="1"/>
</dbReference>
<keyword evidence="7 15" id="KW-0472">Membrane</keyword>
<evidence type="ECO:0000256" key="1">
    <source>
        <dbReference type="ARBA" id="ARBA00004554"/>
    </source>
</evidence>
<dbReference type="PROSITE" id="PS50850">
    <property type="entry name" value="MFS"/>
    <property type="match status" value="1"/>
</dbReference>
<evidence type="ECO:0000313" key="18">
    <source>
        <dbReference type="Proteomes" id="UP001174136"/>
    </source>
</evidence>
<dbReference type="FunFam" id="1.20.1250.20:FF:000326">
    <property type="entry name" value="Solute carrier family 16 member 6"/>
    <property type="match status" value="1"/>
</dbReference>
<keyword evidence="2" id="KW-0813">Transport</keyword>
<evidence type="ECO:0000256" key="13">
    <source>
        <dbReference type="ARBA" id="ARBA00079656"/>
    </source>
</evidence>
<feature type="transmembrane region" description="Helical" evidence="15">
    <location>
        <begin position="320"/>
        <end position="342"/>
    </location>
</feature>
<evidence type="ECO:0000256" key="11">
    <source>
        <dbReference type="ARBA" id="ARBA00072172"/>
    </source>
</evidence>